<dbReference type="CDD" id="cd00183">
    <property type="entry name" value="TFIIS_I"/>
    <property type="match status" value="1"/>
</dbReference>
<feature type="region of interest" description="Disordered" evidence="4">
    <location>
        <begin position="58"/>
        <end position="111"/>
    </location>
</feature>
<dbReference type="InterPro" id="IPR035441">
    <property type="entry name" value="TFIIS/LEDGF_dom_sf"/>
</dbReference>
<sequence length="376" mass="42834">MDLDEFRSILSSSGLDVWGIIDAAITVASMEYSGELKHRRDGIVERLYAQQQCRSCDVNVNPQQQPNGVGRTITKEVNDDEGGGGGDSPLTPQSIPQDEEEDEEQDPYGGLFDDEQTKILRIKEQLEDPHQSEDSVIDLLQTLSDMDLTFKGLKETDIGRHVNRLRKHPSNEVRTLVKHLVRKWKELVDEWVGSSHTDLQHSSLTDGDSPLIQNIQRKGQNGPRFRLLSKSTQLSIESNPIQLIKSLMWSIIFDKFIGQNEIIVDWSPGFEKMNTETDMRPKSVIPKRETPSRPVSQSYPPMNASASAPQNRPRKDQNIERDRLASATKRLQENYQEVQNAKKQRTIQVMDIHEIPKPKNGFIAKNKGNFQGRHHR</sequence>
<comment type="subcellular location">
    <subcellularLocation>
        <location evidence="1 3">Nucleus</location>
    </subcellularLocation>
</comment>
<keyword evidence="2 3" id="KW-0539">Nucleus</keyword>
<dbReference type="AlphaFoldDB" id="A0A9R1VFQ5"/>
<dbReference type="Gene3D" id="1.20.930.10">
    <property type="entry name" value="Conserved domain common to transcription factors TFIIS, elongin A, CRSP70"/>
    <property type="match status" value="1"/>
</dbReference>
<evidence type="ECO:0000313" key="6">
    <source>
        <dbReference type="EMBL" id="KAJ0205516.1"/>
    </source>
</evidence>
<evidence type="ECO:0000313" key="7">
    <source>
        <dbReference type="Proteomes" id="UP000235145"/>
    </source>
</evidence>
<dbReference type="PROSITE" id="PS51319">
    <property type="entry name" value="TFIIS_N"/>
    <property type="match status" value="1"/>
</dbReference>
<dbReference type="Pfam" id="PF08711">
    <property type="entry name" value="Med26"/>
    <property type="match status" value="1"/>
</dbReference>
<comment type="caution">
    <text evidence="6">The sequence shown here is derived from an EMBL/GenBank/DDBJ whole genome shotgun (WGS) entry which is preliminary data.</text>
</comment>
<evidence type="ECO:0000256" key="3">
    <source>
        <dbReference type="PROSITE-ProRule" id="PRU00649"/>
    </source>
</evidence>
<evidence type="ECO:0000259" key="5">
    <source>
        <dbReference type="PROSITE" id="PS51319"/>
    </source>
</evidence>
<evidence type="ECO:0000256" key="4">
    <source>
        <dbReference type="SAM" id="MobiDB-lite"/>
    </source>
</evidence>
<dbReference type="InterPro" id="IPR017923">
    <property type="entry name" value="TFIIS_N"/>
</dbReference>
<feature type="compositionally biased region" description="Acidic residues" evidence="4">
    <location>
        <begin position="97"/>
        <end position="106"/>
    </location>
</feature>
<dbReference type="Proteomes" id="UP000235145">
    <property type="component" value="Unassembled WGS sequence"/>
</dbReference>
<proteinExistence type="predicted"/>
<feature type="compositionally biased region" description="Basic and acidic residues" evidence="4">
    <location>
        <begin position="273"/>
        <end position="291"/>
    </location>
</feature>
<feature type="region of interest" description="Disordered" evidence="4">
    <location>
        <begin position="272"/>
        <end position="319"/>
    </location>
</feature>
<reference evidence="6 7" key="1">
    <citation type="journal article" date="2017" name="Nat. Commun.">
        <title>Genome assembly with in vitro proximity ligation data and whole-genome triplication in lettuce.</title>
        <authorList>
            <person name="Reyes-Chin-Wo S."/>
            <person name="Wang Z."/>
            <person name="Yang X."/>
            <person name="Kozik A."/>
            <person name="Arikit S."/>
            <person name="Song C."/>
            <person name="Xia L."/>
            <person name="Froenicke L."/>
            <person name="Lavelle D.O."/>
            <person name="Truco M.J."/>
            <person name="Xia R."/>
            <person name="Zhu S."/>
            <person name="Xu C."/>
            <person name="Xu H."/>
            <person name="Xu X."/>
            <person name="Cox K."/>
            <person name="Korf I."/>
            <person name="Meyers B.C."/>
            <person name="Michelmore R.W."/>
        </authorList>
    </citation>
    <scope>NUCLEOTIDE SEQUENCE [LARGE SCALE GENOMIC DNA]</scope>
    <source>
        <strain evidence="7">cv. Salinas</strain>
        <tissue evidence="6">Seedlings</tissue>
    </source>
</reference>
<dbReference type="PANTHER" id="PTHR47210">
    <property type="entry name" value="MEDIATOR OF RNA POLYMERASE II TRANSCRIPTION SUBUNIT 26C-RELATED"/>
    <property type="match status" value="1"/>
</dbReference>
<protein>
    <recommendedName>
        <fullName evidence="5">TFIIS N-terminal domain-containing protein</fullName>
    </recommendedName>
</protein>
<feature type="compositionally biased region" description="Polar residues" evidence="4">
    <location>
        <begin position="58"/>
        <end position="67"/>
    </location>
</feature>
<feature type="domain" description="TFIIS N-terminal" evidence="5">
    <location>
        <begin position="117"/>
        <end position="191"/>
    </location>
</feature>
<accession>A0A9R1VFQ5</accession>
<evidence type="ECO:0000256" key="1">
    <source>
        <dbReference type="ARBA" id="ARBA00004123"/>
    </source>
</evidence>
<dbReference type="SUPFAM" id="SSF47676">
    <property type="entry name" value="Conserved domain common to transcription factors TFIIS, elongin A, CRSP70"/>
    <property type="match status" value="1"/>
</dbReference>
<dbReference type="InterPro" id="IPR044790">
    <property type="entry name" value="MD26C-like"/>
</dbReference>
<dbReference type="EMBL" id="NBSK02000005">
    <property type="protein sequence ID" value="KAJ0205516.1"/>
    <property type="molecule type" value="Genomic_DNA"/>
</dbReference>
<dbReference type="PANTHER" id="PTHR47210:SF1">
    <property type="entry name" value="MEDIATOR OF RNA POLYMERASE II TRANSCRIPTION SUBUNIT 26C-RELATED"/>
    <property type="match status" value="1"/>
</dbReference>
<gene>
    <name evidence="6" type="ORF">LSAT_V11C500243420</name>
</gene>
<dbReference type="SMART" id="SM00509">
    <property type="entry name" value="TFS2N"/>
    <property type="match status" value="1"/>
</dbReference>
<keyword evidence="7" id="KW-1185">Reference proteome</keyword>
<feature type="compositionally biased region" description="Polar residues" evidence="4">
    <location>
        <begin position="293"/>
        <end position="310"/>
    </location>
</feature>
<evidence type="ECO:0000256" key="2">
    <source>
        <dbReference type="ARBA" id="ARBA00023242"/>
    </source>
</evidence>
<name>A0A9R1VFQ5_LACSA</name>
<organism evidence="6 7">
    <name type="scientific">Lactuca sativa</name>
    <name type="common">Garden lettuce</name>
    <dbReference type="NCBI Taxonomy" id="4236"/>
    <lineage>
        <taxon>Eukaryota</taxon>
        <taxon>Viridiplantae</taxon>
        <taxon>Streptophyta</taxon>
        <taxon>Embryophyta</taxon>
        <taxon>Tracheophyta</taxon>
        <taxon>Spermatophyta</taxon>
        <taxon>Magnoliopsida</taxon>
        <taxon>eudicotyledons</taxon>
        <taxon>Gunneridae</taxon>
        <taxon>Pentapetalae</taxon>
        <taxon>asterids</taxon>
        <taxon>campanulids</taxon>
        <taxon>Asterales</taxon>
        <taxon>Asteraceae</taxon>
        <taxon>Cichorioideae</taxon>
        <taxon>Cichorieae</taxon>
        <taxon>Lactucinae</taxon>
        <taxon>Lactuca</taxon>
    </lineage>
</organism>
<dbReference type="InterPro" id="IPR003617">
    <property type="entry name" value="TFIIS/CRSP70_N_sub"/>
</dbReference>
<dbReference type="GO" id="GO:0005634">
    <property type="term" value="C:nucleus"/>
    <property type="evidence" value="ECO:0007669"/>
    <property type="project" value="UniProtKB-SubCell"/>
</dbReference>